<name>A0A1E7RCR1_9GAMM</name>
<comment type="caution">
    <text evidence="1">The sequence shown here is derived from an EMBL/GenBank/DDBJ whole genome shotgun (WGS) entry which is preliminary data.</text>
</comment>
<proteinExistence type="predicted"/>
<dbReference type="STRING" id="1262585.BJI46_01430"/>
<dbReference type="OrthoDB" id="6694020at2"/>
<keyword evidence="2" id="KW-1185">Reference proteome</keyword>
<gene>
    <name evidence="1" type="ORF">BJI46_01430</name>
</gene>
<dbReference type="AlphaFoldDB" id="A0A1E7RCR1"/>
<organism evidence="1 2">
    <name type="scientific">Acinetobacter qingfengensis</name>
    <dbReference type="NCBI Taxonomy" id="1262585"/>
    <lineage>
        <taxon>Bacteria</taxon>
        <taxon>Pseudomonadati</taxon>
        <taxon>Pseudomonadota</taxon>
        <taxon>Gammaproteobacteria</taxon>
        <taxon>Moraxellales</taxon>
        <taxon>Moraxellaceae</taxon>
        <taxon>Acinetobacter</taxon>
    </lineage>
</organism>
<accession>A0A1E7RCR1</accession>
<sequence length="89" mass="10224">MSSSEKEIKFKTKIDFTQAAFNEVARIVSQQGQQILDCLSPALNTQQCLEHLAYVAAEYSYDYSIIDAHVDVYKKTNAEFLDCMDEYKK</sequence>
<evidence type="ECO:0000313" key="1">
    <source>
        <dbReference type="EMBL" id="OEY97121.1"/>
    </source>
</evidence>
<dbReference type="Proteomes" id="UP000185895">
    <property type="component" value="Unassembled WGS sequence"/>
</dbReference>
<reference evidence="1 2" key="1">
    <citation type="submission" date="2016-09" db="EMBL/GenBank/DDBJ databases">
        <authorList>
            <person name="Capua I."/>
            <person name="De Benedictis P."/>
            <person name="Joannis T."/>
            <person name="Lombin L.H."/>
            <person name="Cattoli G."/>
        </authorList>
    </citation>
    <scope>NUCLEOTIDE SEQUENCE [LARGE SCALE GENOMIC DNA]</scope>
    <source>
        <strain evidence="1 2">ANC 4671</strain>
    </source>
</reference>
<protein>
    <submittedName>
        <fullName evidence="1">Uncharacterized protein</fullName>
    </submittedName>
</protein>
<evidence type="ECO:0000313" key="2">
    <source>
        <dbReference type="Proteomes" id="UP000185895"/>
    </source>
</evidence>
<dbReference type="EMBL" id="MKKK01000012">
    <property type="protein sequence ID" value="OEY97121.1"/>
    <property type="molecule type" value="Genomic_DNA"/>
</dbReference>
<dbReference type="RefSeq" id="WP_070069270.1">
    <property type="nucleotide sequence ID" value="NZ_MKKK01000012.1"/>
</dbReference>